<dbReference type="AlphaFoldDB" id="A0A450SEK6"/>
<protein>
    <submittedName>
        <fullName evidence="3">Uncharacterized protein</fullName>
    </submittedName>
</protein>
<keyword evidence="2" id="KW-0472">Membrane</keyword>
<evidence type="ECO:0000313" key="5">
    <source>
        <dbReference type="EMBL" id="VFK08870.1"/>
    </source>
</evidence>
<reference evidence="3" key="1">
    <citation type="submission" date="2019-02" db="EMBL/GenBank/DDBJ databases">
        <authorList>
            <person name="Gruber-Vodicka R. H."/>
            <person name="Seah K. B. B."/>
        </authorList>
    </citation>
    <scope>NUCLEOTIDE SEQUENCE</scope>
    <source>
        <strain evidence="3">BECK_BZ163</strain>
        <strain evidence="5">BECK_BZ164</strain>
        <strain evidence="4">BECK_BZ165</strain>
    </source>
</reference>
<gene>
    <name evidence="3" type="ORF">BECKFM1743A_GA0114220_100916</name>
    <name evidence="5" type="ORF">BECKFM1743B_GA0114221_100845</name>
    <name evidence="4" type="ORF">BECKFM1743C_GA0114222_100956</name>
</gene>
<feature type="region of interest" description="Disordered" evidence="1">
    <location>
        <begin position="89"/>
        <end position="128"/>
    </location>
</feature>
<proteinExistence type="predicted"/>
<feature type="compositionally biased region" description="Basic and acidic residues" evidence="1">
    <location>
        <begin position="89"/>
        <end position="112"/>
    </location>
</feature>
<keyword evidence="2" id="KW-1133">Transmembrane helix</keyword>
<evidence type="ECO:0000256" key="1">
    <source>
        <dbReference type="SAM" id="MobiDB-lite"/>
    </source>
</evidence>
<name>A0A450SEK6_9GAMM</name>
<evidence type="ECO:0000313" key="3">
    <source>
        <dbReference type="EMBL" id="VFJ51137.1"/>
    </source>
</evidence>
<feature type="compositionally biased region" description="Basic residues" evidence="1">
    <location>
        <begin position="113"/>
        <end position="128"/>
    </location>
</feature>
<dbReference type="EMBL" id="CAADFL010000084">
    <property type="protein sequence ID" value="VFK08870.1"/>
    <property type="molecule type" value="Genomic_DNA"/>
</dbReference>
<dbReference type="EMBL" id="CAADEZ010000091">
    <property type="protein sequence ID" value="VFJ51137.1"/>
    <property type="molecule type" value="Genomic_DNA"/>
</dbReference>
<accession>A0A450SEK6</accession>
<keyword evidence="2" id="KW-0812">Transmembrane</keyword>
<evidence type="ECO:0000256" key="2">
    <source>
        <dbReference type="SAM" id="Phobius"/>
    </source>
</evidence>
<organism evidence="3">
    <name type="scientific">Candidatus Kentrum sp. FM</name>
    <dbReference type="NCBI Taxonomy" id="2126340"/>
    <lineage>
        <taxon>Bacteria</taxon>
        <taxon>Pseudomonadati</taxon>
        <taxon>Pseudomonadota</taxon>
        <taxon>Gammaproteobacteria</taxon>
        <taxon>Candidatus Kentrum</taxon>
    </lineage>
</organism>
<feature type="transmembrane region" description="Helical" evidence="2">
    <location>
        <begin position="20"/>
        <end position="41"/>
    </location>
</feature>
<dbReference type="EMBL" id="CAADFA010000095">
    <property type="protein sequence ID" value="VFJ51262.1"/>
    <property type="molecule type" value="Genomic_DNA"/>
</dbReference>
<evidence type="ECO:0000313" key="4">
    <source>
        <dbReference type="EMBL" id="VFJ51262.1"/>
    </source>
</evidence>
<sequence length="128" mass="14471">MQTASAFDNQPTTSLYNHPRLRSLLIFIVFLLLHVLVLGRVEHRLHKLQQKRCAGCVEIRASCPGKSGLVTIGSLIGEARECGYCPKRSSLERRSKSESAKPPPEGKRQNERRSRRKRPKKKTHGRGS</sequence>